<organism evidence="2 3">
    <name type="scientific">Bradyrhizobium nitroreducens</name>
    <dbReference type="NCBI Taxonomy" id="709803"/>
    <lineage>
        <taxon>Bacteria</taxon>
        <taxon>Pseudomonadati</taxon>
        <taxon>Pseudomonadota</taxon>
        <taxon>Alphaproteobacteria</taxon>
        <taxon>Hyphomicrobiales</taxon>
        <taxon>Nitrobacteraceae</taxon>
        <taxon>Bradyrhizobium</taxon>
    </lineage>
</organism>
<dbReference type="PROSITE" id="PS51737">
    <property type="entry name" value="RECOMBINASE_DNA_BIND"/>
    <property type="match status" value="1"/>
</dbReference>
<dbReference type="InterPro" id="IPR038109">
    <property type="entry name" value="DNA_bind_recomb_sf"/>
</dbReference>
<dbReference type="Gene3D" id="3.90.1750.20">
    <property type="entry name" value="Putative Large Serine Recombinase, Chain B, Domain 2"/>
    <property type="match status" value="1"/>
</dbReference>
<name>A0A2M6UMZ8_9BRAD</name>
<dbReference type="GO" id="GO:0000150">
    <property type="term" value="F:DNA strand exchange activity"/>
    <property type="evidence" value="ECO:0007669"/>
    <property type="project" value="InterPro"/>
</dbReference>
<dbReference type="InterPro" id="IPR011109">
    <property type="entry name" value="DNA_bind_recombinase_dom"/>
</dbReference>
<keyword evidence="3" id="KW-1185">Reference proteome</keyword>
<sequence length="538" mass="61574">MSKALIAHKGRSLRPQDKRRAAQYVRMSTDHQQYSIENQAAVIAAYAELHNLEIVRTYRDAGESGLTIRNRQGITKLIDDVSSLQADFGHLLIFDVSRWGRFQDVDESAHYEFICRKAGVKVTYCAEQFDNDGSLLSSIVKNIKRIMAAEFSRELSAKVHAASVRLSRKGFKVGGRAPFGLERQVVDDECRWKGTLEAGEHKFLSTDRVRLAPGPDEKVEVVRWIFNRYLDGAFQEEIARELNKRGVLTNRGGPWTQSSISALLRREAYIGNVVYNRLSRKLGAKRTTNPKEVWVRSEGAIEPIIDHIVFRRVSNALEQRCVKISEEEMLVRLRKLLMKKGKLSAPIIDAAPGLPSMATYLKHFGTLRNLYRMIGYAGNKSYWAKLDRRKRLVEIQRGNAALLQRVLEQSGRNATFDLSTECLRVDDAVNICFRVSACRRYVRNPPKWKLVRRVRWPPGWVVALRLAEDNDAILDYVVMPSTSLSFHGQVFWFAEASFLSHMIKQFDSFRDVSQFVVERVLTEVTRGKRPSLQPMISR</sequence>
<comment type="caution">
    <text evidence="2">The sequence shown here is derived from an EMBL/GenBank/DDBJ whole genome shotgun (WGS) entry which is preliminary data.</text>
</comment>
<dbReference type="GO" id="GO:0003677">
    <property type="term" value="F:DNA binding"/>
    <property type="evidence" value="ECO:0007669"/>
    <property type="project" value="InterPro"/>
</dbReference>
<dbReference type="Proteomes" id="UP000228930">
    <property type="component" value="Unassembled WGS sequence"/>
</dbReference>
<evidence type="ECO:0000313" key="2">
    <source>
        <dbReference type="EMBL" id="PIT05885.1"/>
    </source>
</evidence>
<dbReference type="InterPro" id="IPR036162">
    <property type="entry name" value="Resolvase-like_N_sf"/>
</dbReference>
<dbReference type="PANTHER" id="PTHR30461:SF23">
    <property type="entry name" value="DNA RECOMBINASE-RELATED"/>
    <property type="match status" value="1"/>
</dbReference>
<protein>
    <submittedName>
        <fullName evidence="2">Serine recombinase</fullName>
    </submittedName>
</protein>
<evidence type="ECO:0000313" key="3">
    <source>
        <dbReference type="Proteomes" id="UP000228930"/>
    </source>
</evidence>
<reference evidence="2 3" key="1">
    <citation type="submission" date="2015-06" db="EMBL/GenBank/DDBJ databases">
        <title>Comparative genome analysis of nirS-carrying Bradyrhizobium sp. strains.</title>
        <authorList>
            <person name="Ishii S."/>
            <person name="Jang J."/>
            <person name="Nishizawa T."/>
            <person name="Senoo K."/>
        </authorList>
    </citation>
    <scope>NUCLEOTIDE SEQUENCE [LARGE SCALE GENOMIC DNA]</scope>
    <source>
        <strain evidence="2 3">TSA1</strain>
    </source>
</reference>
<dbReference type="PANTHER" id="PTHR30461">
    <property type="entry name" value="DNA-INVERTASE FROM LAMBDOID PROPHAGE"/>
    <property type="match status" value="1"/>
</dbReference>
<accession>A0A2M6UMZ8</accession>
<dbReference type="Pfam" id="PF07508">
    <property type="entry name" value="Recombinase"/>
    <property type="match status" value="1"/>
</dbReference>
<evidence type="ECO:0000259" key="1">
    <source>
        <dbReference type="PROSITE" id="PS51737"/>
    </source>
</evidence>
<feature type="domain" description="Recombinase" evidence="1">
    <location>
        <begin position="200"/>
        <end position="323"/>
    </location>
</feature>
<dbReference type="Gene3D" id="3.40.50.1390">
    <property type="entry name" value="Resolvase, N-terminal catalytic domain"/>
    <property type="match status" value="1"/>
</dbReference>
<dbReference type="SMART" id="SM00857">
    <property type="entry name" value="Resolvase"/>
    <property type="match status" value="1"/>
</dbReference>
<dbReference type="SUPFAM" id="SSF53041">
    <property type="entry name" value="Resolvase-like"/>
    <property type="match status" value="1"/>
</dbReference>
<gene>
    <name evidence="2" type="ORF">TSA1_04885</name>
</gene>
<proteinExistence type="predicted"/>
<dbReference type="FunFam" id="3.40.50.1390:FF:000008">
    <property type="entry name" value="DNA recombinase"/>
    <property type="match status" value="1"/>
</dbReference>
<dbReference type="InterPro" id="IPR006119">
    <property type="entry name" value="Resolv_N"/>
</dbReference>
<dbReference type="InterPro" id="IPR050639">
    <property type="entry name" value="SSR_resolvase"/>
</dbReference>
<dbReference type="Pfam" id="PF00239">
    <property type="entry name" value="Resolvase"/>
    <property type="match status" value="1"/>
</dbReference>
<dbReference type="EMBL" id="LFJC01000003">
    <property type="protein sequence ID" value="PIT05885.1"/>
    <property type="molecule type" value="Genomic_DNA"/>
</dbReference>
<dbReference type="AlphaFoldDB" id="A0A2M6UMZ8"/>
<dbReference type="CDD" id="cd00338">
    <property type="entry name" value="Ser_Recombinase"/>
    <property type="match status" value="1"/>
</dbReference>